<evidence type="ECO:0000256" key="3">
    <source>
        <dbReference type="ARBA" id="ARBA00022692"/>
    </source>
</evidence>
<gene>
    <name evidence="14" type="ORF">H1D41_09690</name>
</gene>
<feature type="signal peptide" evidence="11">
    <location>
        <begin position="1"/>
        <end position="29"/>
    </location>
</feature>
<evidence type="ECO:0000256" key="6">
    <source>
        <dbReference type="ARBA" id="ARBA00023136"/>
    </source>
</evidence>
<evidence type="ECO:0000259" key="13">
    <source>
        <dbReference type="SMART" id="SM00079"/>
    </source>
</evidence>
<comment type="caution">
    <text evidence="14">The sequence shown here is derived from an EMBL/GenBank/DDBJ whole genome shotgun (WGS) entry which is preliminary data.</text>
</comment>
<sequence length="367" mass="41224">MRQQSSTLSFLIRKLVLIFLLCVNFPAQAQNPDSQISSDGTLRFATVERPPFAMHTGTEPAGFSIDLMREIATEMKLRVEFHPYGSFSEMFEAVQSGAADGAVANISITSAREQILDFSQPIIASGLQVMLHDDNPGSPVFEAIFNLDILFAILAAFGLLALGGLVMWYFERKSQPYFDRPMADAFFPSFWWALNLVVNGGFEERVPQSRPGRVFSVILVISSLFIVSVFVAKITAAITLGAITEEINSLSDIEEHRVATTEGSTASDFLTTREIQHFTTKDYTTLITGFENREFDAIFFDQPMLSWYVRNQPPGKVRLLDRVFHPENYGIALSQNSPLRESVNRALLTIRENGRYDAIYTKWFGVR</sequence>
<evidence type="ECO:0000256" key="10">
    <source>
        <dbReference type="SAM" id="Phobius"/>
    </source>
</evidence>
<organism evidence="14 15">
    <name type="scientific">Halocynthiibacter styelae</name>
    <dbReference type="NCBI Taxonomy" id="2761955"/>
    <lineage>
        <taxon>Bacteria</taxon>
        <taxon>Pseudomonadati</taxon>
        <taxon>Pseudomonadota</taxon>
        <taxon>Alphaproteobacteria</taxon>
        <taxon>Rhodobacterales</taxon>
        <taxon>Paracoccaceae</taxon>
        <taxon>Halocynthiibacter</taxon>
    </lineage>
</organism>
<dbReference type="GO" id="GO:0016020">
    <property type="term" value="C:membrane"/>
    <property type="evidence" value="ECO:0007669"/>
    <property type="project" value="UniProtKB-SubCell"/>
</dbReference>
<feature type="transmembrane region" description="Helical" evidence="10">
    <location>
        <begin position="149"/>
        <end position="170"/>
    </location>
</feature>
<evidence type="ECO:0000256" key="2">
    <source>
        <dbReference type="ARBA" id="ARBA00022448"/>
    </source>
</evidence>
<keyword evidence="5" id="KW-0406">Ion transport</keyword>
<dbReference type="Gene3D" id="1.10.287.70">
    <property type="match status" value="1"/>
</dbReference>
<evidence type="ECO:0000259" key="12">
    <source>
        <dbReference type="SMART" id="SM00062"/>
    </source>
</evidence>
<name>A0A8J7J5N0_9RHOB</name>
<dbReference type="RefSeq" id="WP_228848712.1">
    <property type="nucleotide sequence ID" value="NZ_JADCKQ010000006.1"/>
</dbReference>
<dbReference type="GO" id="GO:0015276">
    <property type="term" value="F:ligand-gated monoatomic ion channel activity"/>
    <property type="evidence" value="ECO:0007669"/>
    <property type="project" value="InterPro"/>
</dbReference>
<keyword evidence="3 10" id="KW-0812">Transmembrane</keyword>
<evidence type="ECO:0000313" key="14">
    <source>
        <dbReference type="EMBL" id="MBI1493905.1"/>
    </source>
</evidence>
<dbReference type="SUPFAM" id="SSF81324">
    <property type="entry name" value="Voltage-gated potassium channels"/>
    <property type="match status" value="1"/>
</dbReference>
<dbReference type="InterPro" id="IPR015683">
    <property type="entry name" value="Ionotropic_Glu_rcpt"/>
</dbReference>
<keyword evidence="8" id="KW-0325">Glycoprotein</keyword>
<feature type="domain" description="Solute-binding protein family 3/N-terminal" evidence="12">
    <location>
        <begin position="41"/>
        <end position="367"/>
    </location>
</feature>
<evidence type="ECO:0000256" key="11">
    <source>
        <dbReference type="SAM" id="SignalP"/>
    </source>
</evidence>
<keyword evidence="6 10" id="KW-0472">Membrane</keyword>
<accession>A0A8J7J5N0</accession>
<dbReference type="SUPFAM" id="SSF53850">
    <property type="entry name" value="Periplasmic binding protein-like II"/>
    <property type="match status" value="1"/>
</dbReference>
<feature type="chain" id="PRO_5035232697" evidence="11">
    <location>
        <begin position="30"/>
        <end position="367"/>
    </location>
</feature>
<dbReference type="InterPro" id="IPR001320">
    <property type="entry name" value="Iontro_rcpt_C"/>
</dbReference>
<dbReference type="Pfam" id="PF00497">
    <property type="entry name" value="SBP_bac_3"/>
    <property type="match status" value="1"/>
</dbReference>
<feature type="transmembrane region" description="Helical" evidence="10">
    <location>
        <begin position="182"/>
        <end position="202"/>
    </location>
</feature>
<proteinExistence type="predicted"/>
<evidence type="ECO:0000256" key="5">
    <source>
        <dbReference type="ARBA" id="ARBA00023065"/>
    </source>
</evidence>
<feature type="domain" description="Ionotropic glutamate receptor C-terminal" evidence="13">
    <location>
        <begin position="41"/>
        <end position="366"/>
    </location>
</feature>
<reference evidence="14" key="1">
    <citation type="submission" date="2020-10" db="EMBL/GenBank/DDBJ databases">
        <title>Paenihalocynthiibacter styelae gen. nov., sp. nov., isolated from stalked sea squirt Styela clava.</title>
        <authorList>
            <person name="Kim Y.-O."/>
            <person name="Yoon J.-H."/>
        </authorList>
    </citation>
    <scope>NUCLEOTIDE SEQUENCE</scope>
    <source>
        <strain evidence="14">MYP1-1</strain>
    </source>
</reference>
<dbReference type="Pfam" id="PF00060">
    <property type="entry name" value="Lig_chan"/>
    <property type="match status" value="1"/>
</dbReference>
<evidence type="ECO:0000256" key="9">
    <source>
        <dbReference type="ARBA" id="ARBA00023303"/>
    </source>
</evidence>
<dbReference type="InterPro" id="IPR001638">
    <property type="entry name" value="Solute-binding_3/MltF_N"/>
</dbReference>
<keyword evidence="15" id="KW-1185">Reference proteome</keyword>
<evidence type="ECO:0000256" key="8">
    <source>
        <dbReference type="ARBA" id="ARBA00023180"/>
    </source>
</evidence>
<keyword evidence="4 10" id="KW-1133">Transmembrane helix</keyword>
<feature type="transmembrane region" description="Helical" evidence="10">
    <location>
        <begin position="214"/>
        <end position="232"/>
    </location>
</feature>
<protein>
    <submittedName>
        <fullName evidence="14">Transporter substrate-binding domain-containing protein</fullName>
    </submittedName>
</protein>
<keyword evidence="2" id="KW-0813">Transport</keyword>
<dbReference type="Gene3D" id="3.40.190.10">
    <property type="entry name" value="Periplasmic binding protein-like II"/>
    <property type="match status" value="3"/>
</dbReference>
<keyword evidence="11" id="KW-0732">Signal</keyword>
<evidence type="ECO:0000256" key="1">
    <source>
        <dbReference type="ARBA" id="ARBA00004141"/>
    </source>
</evidence>
<evidence type="ECO:0000313" key="15">
    <source>
        <dbReference type="Proteomes" id="UP000640583"/>
    </source>
</evidence>
<evidence type="ECO:0000256" key="4">
    <source>
        <dbReference type="ARBA" id="ARBA00022989"/>
    </source>
</evidence>
<dbReference type="AlphaFoldDB" id="A0A8J7J5N0"/>
<dbReference type="SMART" id="SM00062">
    <property type="entry name" value="PBPb"/>
    <property type="match status" value="1"/>
</dbReference>
<dbReference type="Proteomes" id="UP000640583">
    <property type="component" value="Unassembled WGS sequence"/>
</dbReference>
<evidence type="ECO:0000256" key="7">
    <source>
        <dbReference type="ARBA" id="ARBA00023170"/>
    </source>
</evidence>
<keyword evidence="9" id="KW-0407">Ion channel</keyword>
<comment type="subcellular location">
    <subcellularLocation>
        <location evidence="1">Membrane</location>
        <topology evidence="1">Multi-pass membrane protein</topology>
    </subcellularLocation>
</comment>
<dbReference type="EMBL" id="JADCKQ010000006">
    <property type="protein sequence ID" value="MBI1493905.1"/>
    <property type="molecule type" value="Genomic_DNA"/>
</dbReference>
<dbReference type="PANTHER" id="PTHR18966">
    <property type="entry name" value="IONOTROPIC GLUTAMATE RECEPTOR"/>
    <property type="match status" value="1"/>
</dbReference>
<keyword evidence="7" id="KW-0675">Receptor</keyword>
<dbReference type="SMART" id="SM00079">
    <property type="entry name" value="PBPe"/>
    <property type="match status" value="1"/>
</dbReference>